<gene>
    <name evidence="2" type="ORF">FGIG_11545</name>
</gene>
<organism evidence="2 3">
    <name type="scientific">Fasciola gigantica</name>
    <name type="common">Giant liver fluke</name>
    <dbReference type="NCBI Taxonomy" id="46835"/>
    <lineage>
        <taxon>Eukaryota</taxon>
        <taxon>Metazoa</taxon>
        <taxon>Spiralia</taxon>
        <taxon>Lophotrochozoa</taxon>
        <taxon>Platyhelminthes</taxon>
        <taxon>Trematoda</taxon>
        <taxon>Digenea</taxon>
        <taxon>Plagiorchiida</taxon>
        <taxon>Echinostomata</taxon>
        <taxon>Echinostomatoidea</taxon>
        <taxon>Fasciolidae</taxon>
        <taxon>Fasciola</taxon>
    </lineage>
</organism>
<name>A0A504Y657_FASGI</name>
<keyword evidence="3" id="KW-1185">Reference proteome</keyword>
<sequence>MPSAESPANCSYPSGRLLRQYQRLRGTLGPQTFTPGSESERHVVAARWSIRDVTGVSGTSSEPGSSQVQTFENALLQKCTLRHDFSGVGQRFLDRRATLSVASAKGDANTHKYSENSKISPRLPRKILPHGTTKGSDEDSTPRNEYGATGAINLVNYRPYAPLLFFQAESPDNLGVTGPSKTTS</sequence>
<evidence type="ECO:0000313" key="2">
    <source>
        <dbReference type="EMBL" id="TPP56922.1"/>
    </source>
</evidence>
<feature type="region of interest" description="Disordered" evidence="1">
    <location>
        <begin position="103"/>
        <end position="145"/>
    </location>
</feature>
<reference evidence="2 3" key="1">
    <citation type="submission" date="2019-04" db="EMBL/GenBank/DDBJ databases">
        <title>Annotation for the trematode Fasciola gigantica.</title>
        <authorList>
            <person name="Choi Y.-J."/>
        </authorList>
    </citation>
    <scope>NUCLEOTIDE SEQUENCE [LARGE SCALE GENOMIC DNA]</scope>
    <source>
        <strain evidence="2">Uganda_cow_1</strain>
    </source>
</reference>
<evidence type="ECO:0000256" key="1">
    <source>
        <dbReference type="SAM" id="MobiDB-lite"/>
    </source>
</evidence>
<proteinExistence type="predicted"/>
<accession>A0A504Y657</accession>
<dbReference type="AlphaFoldDB" id="A0A504Y657"/>
<evidence type="ECO:0000313" key="3">
    <source>
        <dbReference type="Proteomes" id="UP000316759"/>
    </source>
</evidence>
<dbReference type="EMBL" id="SUNJ01013908">
    <property type="protein sequence ID" value="TPP56922.1"/>
    <property type="molecule type" value="Genomic_DNA"/>
</dbReference>
<comment type="caution">
    <text evidence="2">The sequence shown here is derived from an EMBL/GenBank/DDBJ whole genome shotgun (WGS) entry which is preliminary data.</text>
</comment>
<dbReference type="Proteomes" id="UP000316759">
    <property type="component" value="Unassembled WGS sequence"/>
</dbReference>
<protein>
    <submittedName>
        <fullName evidence="2">Uncharacterized protein</fullName>
    </submittedName>
</protein>